<evidence type="ECO:0000256" key="1">
    <source>
        <dbReference type="SAM" id="MobiDB-lite"/>
    </source>
</evidence>
<dbReference type="RefSeq" id="WP_228873856.1">
    <property type="nucleotide sequence ID" value="NZ_JAHUVW010000004.1"/>
</dbReference>
<feature type="region of interest" description="Disordered" evidence="1">
    <location>
        <begin position="81"/>
        <end position="101"/>
    </location>
</feature>
<sequence length="101" mass="10900">MSTGGVVAVAALALGYLVGRVRPWRRLGNWAEDQLRFTGSWVRGGTAKQAFLAVVHGLTRPRTTMRILCISPRAMTLAPARDPHWAANRSTSSTGVSDGPR</sequence>
<feature type="compositionally biased region" description="Polar residues" evidence="1">
    <location>
        <begin position="88"/>
        <end position="101"/>
    </location>
</feature>
<reference evidence="2 3" key="1">
    <citation type="submission" date="2021-07" db="EMBL/GenBank/DDBJ databases">
        <title>Sequencing Streptomyces halstedii LGO-A4 genome an citrus endophytic actinomycete.</title>
        <authorList>
            <person name="Samborskyy M."/>
            <person name="Scott N."/>
            <person name="Deglau R."/>
            <person name="Dickens S."/>
            <person name="Oliveira L.G."/>
        </authorList>
    </citation>
    <scope>NUCLEOTIDE SEQUENCE [LARGE SCALE GENOMIC DNA]</scope>
    <source>
        <strain evidence="2 3">LGO-A4</strain>
    </source>
</reference>
<accession>A0ABS6U145</accession>
<evidence type="ECO:0000313" key="3">
    <source>
        <dbReference type="Proteomes" id="UP000735541"/>
    </source>
</evidence>
<dbReference type="EMBL" id="JAHUVW010000004">
    <property type="protein sequence ID" value="MBV7674141.1"/>
    <property type="molecule type" value="Genomic_DNA"/>
</dbReference>
<comment type="caution">
    <text evidence="2">The sequence shown here is derived from an EMBL/GenBank/DDBJ whole genome shotgun (WGS) entry which is preliminary data.</text>
</comment>
<dbReference type="Proteomes" id="UP000735541">
    <property type="component" value="Unassembled WGS sequence"/>
</dbReference>
<protein>
    <submittedName>
        <fullName evidence="2">Uncharacterized protein</fullName>
    </submittedName>
</protein>
<organism evidence="2 3">
    <name type="scientific">Streptomyces halstedii</name>
    <dbReference type="NCBI Taxonomy" id="1944"/>
    <lineage>
        <taxon>Bacteria</taxon>
        <taxon>Bacillati</taxon>
        <taxon>Actinomycetota</taxon>
        <taxon>Actinomycetes</taxon>
        <taxon>Kitasatosporales</taxon>
        <taxon>Streptomycetaceae</taxon>
        <taxon>Streptomyces</taxon>
    </lineage>
</organism>
<gene>
    <name evidence="2" type="ORF">STHAL_32355</name>
</gene>
<name>A0ABS6U145_STRHA</name>
<proteinExistence type="predicted"/>
<keyword evidence="3" id="KW-1185">Reference proteome</keyword>
<evidence type="ECO:0000313" key="2">
    <source>
        <dbReference type="EMBL" id="MBV7674141.1"/>
    </source>
</evidence>